<dbReference type="EMBL" id="JAMKFB020000003">
    <property type="protein sequence ID" value="KAL0197005.1"/>
    <property type="molecule type" value="Genomic_DNA"/>
</dbReference>
<feature type="non-terminal residue" evidence="2">
    <location>
        <position position="82"/>
    </location>
</feature>
<evidence type="ECO:0000259" key="1">
    <source>
        <dbReference type="PROSITE" id="PS51338"/>
    </source>
</evidence>
<dbReference type="PROSITE" id="PS51338">
    <property type="entry name" value="IMD"/>
    <property type="match status" value="1"/>
</dbReference>
<dbReference type="AlphaFoldDB" id="A0ABD0RFZ9"/>
<dbReference type="Proteomes" id="UP001529510">
    <property type="component" value="Unassembled WGS sequence"/>
</dbReference>
<feature type="domain" description="IMD" evidence="1">
    <location>
        <begin position="1"/>
        <end position="36"/>
    </location>
</feature>
<dbReference type="PANTHER" id="PTHR14206">
    <property type="entry name" value="BRAIN-SPECIFIC ANGIOGENESIS INHIBITOR 1-ASSOCIATED PROTEIN 2"/>
    <property type="match status" value="1"/>
</dbReference>
<organism evidence="2 3">
    <name type="scientific">Cirrhinus mrigala</name>
    <name type="common">Mrigala</name>
    <dbReference type="NCBI Taxonomy" id="683832"/>
    <lineage>
        <taxon>Eukaryota</taxon>
        <taxon>Metazoa</taxon>
        <taxon>Chordata</taxon>
        <taxon>Craniata</taxon>
        <taxon>Vertebrata</taxon>
        <taxon>Euteleostomi</taxon>
        <taxon>Actinopterygii</taxon>
        <taxon>Neopterygii</taxon>
        <taxon>Teleostei</taxon>
        <taxon>Ostariophysi</taxon>
        <taxon>Cypriniformes</taxon>
        <taxon>Cyprinidae</taxon>
        <taxon>Labeoninae</taxon>
        <taxon>Labeonini</taxon>
        <taxon>Cirrhinus</taxon>
    </lineage>
</organism>
<comment type="caution">
    <text evidence="2">The sequence shown here is derived from an EMBL/GenBank/DDBJ whole genome shotgun (WGS) entry which is preliminary data.</text>
</comment>
<keyword evidence="3" id="KW-1185">Reference proteome</keyword>
<sequence>GKDLLTQKIPVWQQACSDPNKLPDRAMLLAQQMSSGTGTLLSSPLHSSKGNLVISDPIPGAQPLPVPPELAAFMGSGLGHQA</sequence>
<feature type="non-terminal residue" evidence="2">
    <location>
        <position position="1"/>
    </location>
</feature>
<evidence type="ECO:0000313" key="3">
    <source>
        <dbReference type="Proteomes" id="UP001529510"/>
    </source>
</evidence>
<gene>
    <name evidence="2" type="ORF">M9458_005545</name>
</gene>
<dbReference type="InterPro" id="IPR027681">
    <property type="entry name" value="IRSp53/IRTKS/Pinkbar"/>
</dbReference>
<protein>
    <recommendedName>
        <fullName evidence="1">IMD domain-containing protein</fullName>
    </recommendedName>
</protein>
<evidence type="ECO:0000313" key="2">
    <source>
        <dbReference type="EMBL" id="KAL0197005.1"/>
    </source>
</evidence>
<accession>A0ABD0RFZ9</accession>
<dbReference type="PANTHER" id="PTHR14206:SF3">
    <property type="entry name" value="BRAIN-SPECIFIC ANGIOGENESIS INHIBITOR 1-ASSOCIATED PROTEIN 2"/>
    <property type="match status" value="1"/>
</dbReference>
<dbReference type="InterPro" id="IPR013606">
    <property type="entry name" value="I-BAR_dom"/>
</dbReference>
<proteinExistence type="predicted"/>
<name>A0ABD0RFZ9_CIRMR</name>
<reference evidence="2 3" key="1">
    <citation type="submission" date="2024-05" db="EMBL/GenBank/DDBJ databases">
        <title>Genome sequencing and assembly of Indian major carp, Cirrhinus mrigala (Hamilton, 1822).</title>
        <authorList>
            <person name="Mohindra V."/>
            <person name="Chowdhury L.M."/>
            <person name="Lal K."/>
            <person name="Jena J.K."/>
        </authorList>
    </citation>
    <scope>NUCLEOTIDE SEQUENCE [LARGE SCALE GENOMIC DNA]</scope>
    <source>
        <strain evidence="2">CM1030</strain>
        <tissue evidence="2">Blood</tissue>
    </source>
</reference>